<accession>A0A176W6G7</accession>
<dbReference type="InterPro" id="IPR020471">
    <property type="entry name" value="AKR"/>
</dbReference>
<dbReference type="Proteomes" id="UP000077202">
    <property type="component" value="Unassembled WGS sequence"/>
</dbReference>
<dbReference type="AlphaFoldDB" id="A0A176W6G7"/>
<dbReference type="GO" id="GO:0016491">
    <property type="term" value="F:oxidoreductase activity"/>
    <property type="evidence" value="ECO:0007669"/>
    <property type="project" value="InterPro"/>
</dbReference>
<dbReference type="InterPro" id="IPR023210">
    <property type="entry name" value="NADP_OxRdtase_dom"/>
</dbReference>
<evidence type="ECO:0000259" key="2">
    <source>
        <dbReference type="Pfam" id="PF00248"/>
    </source>
</evidence>
<keyword evidence="1" id="KW-0732">Signal</keyword>
<reference evidence="3" key="1">
    <citation type="submission" date="2016-03" db="EMBL/GenBank/DDBJ databases">
        <title>Mechanisms controlling the formation of the plant cell surface in tip-growing cells are functionally conserved among land plants.</title>
        <authorList>
            <person name="Honkanen S."/>
            <person name="Jones V.A."/>
            <person name="Morieri G."/>
            <person name="Champion C."/>
            <person name="Hetherington A.J."/>
            <person name="Kelly S."/>
            <person name="Saint-Marcoux D."/>
            <person name="Proust H."/>
            <person name="Prescott H."/>
            <person name="Dolan L."/>
        </authorList>
    </citation>
    <scope>NUCLEOTIDE SEQUENCE [LARGE SCALE GENOMIC DNA]</scope>
    <source>
        <tissue evidence="3">Whole gametophyte</tissue>
    </source>
</reference>
<dbReference type="EMBL" id="LVLJ01001802">
    <property type="protein sequence ID" value="OAE27955.1"/>
    <property type="molecule type" value="Genomic_DNA"/>
</dbReference>
<dbReference type="PROSITE" id="PS00062">
    <property type="entry name" value="ALDOKETO_REDUCTASE_2"/>
    <property type="match status" value="1"/>
</dbReference>
<keyword evidence="4" id="KW-1185">Reference proteome</keyword>
<evidence type="ECO:0000313" key="3">
    <source>
        <dbReference type="EMBL" id="OAE27955.1"/>
    </source>
</evidence>
<feature type="chain" id="PRO_5008052292" description="NADP-dependent oxidoreductase domain-containing protein" evidence="1">
    <location>
        <begin position="26"/>
        <end position="353"/>
    </location>
</feature>
<dbReference type="PRINTS" id="PR00069">
    <property type="entry name" value="ALDKETRDTASE"/>
</dbReference>
<feature type="signal peptide" evidence="1">
    <location>
        <begin position="1"/>
        <end position="25"/>
    </location>
</feature>
<proteinExistence type="predicted"/>
<evidence type="ECO:0000256" key="1">
    <source>
        <dbReference type="SAM" id="SignalP"/>
    </source>
</evidence>
<feature type="domain" description="NADP-dependent oxidoreductase" evidence="2">
    <location>
        <begin position="260"/>
        <end position="322"/>
    </location>
</feature>
<dbReference type="SUPFAM" id="SSF51430">
    <property type="entry name" value="NAD(P)-linked oxidoreductase"/>
    <property type="match status" value="1"/>
</dbReference>
<evidence type="ECO:0000313" key="4">
    <source>
        <dbReference type="Proteomes" id="UP000077202"/>
    </source>
</evidence>
<sequence>MLSPRPGQTKLRSWASSCLTGLVLASSEASVYSFHGQSVREERPGIIEGQGVMASNGSASSHITLNNGRQMPVVGLGTWQAAPGVVGAAVDAAVRGGYRHIDCAYAYFNEKEVGDALQKLFKEGVVKREDLWITSKLWNDHHGPEEPFKCLETTLTNLQLEYLDLYLIHWPVPLNKGYTWPLQPHMFDTTRSIKEDTKETWQAMEKIAESGKARSIGVSNFSAKKLEDMMEYAKVVPAVNQAYSPLGTWGTSGVKINLLDHPLLTKIGEKYGRTPAQVSLRWGVQMGNSVLPKSTKAERVKENLQVSDFSLSDEDMSELEKLEQTRFLQGTFWVNDSGSFYKKAEDLWDGEGI</sequence>
<dbReference type="PROSITE" id="PS00798">
    <property type="entry name" value="ALDOKETO_REDUCTASE_1"/>
    <property type="match status" value="1"/>
</dbReference>
<dbReference type="PANTHER" id="PTHR11732">
    <property type="entry name" value="ALDO/KETO REDUCTASE"/>
    <property type="match status" value="1"/>
</dbReference>
<dbReference type="Gene3D" id="3.20.20.100">
    <property type="entry name" value="NADP-dependent oxidoreductase domain"/>
    <property type="match status" value="1"/>
</dbReference>
<protein>
    <recommendedName>
        <fullName evidence="2">NADP-dependent oxidoreductase domain-containing protein</fullName>
    </recommendedName>
</protein>
<dbReference type="InterPro" id="IPR036812">
    <property type="entry name" value="NAD(P)_OxRdtase_dom_sf"/>
</dbReference>
<name>A0A176W6G7_MARPO</name>
<gene>
    <name evidence="3" type="ORF">AXG93_319s1000</name>
</gene>
<dbReference type="InterPro" id="IPR018170">
    <property type="entry name" value="Aldo/ket_reductase_CS"/>
</dbReference>
<dbReference type="Pfam" id="PF00248">
    <property type="entry name" value="Aldo_ket_red"/>
    <property type="match status" value="2"/>
</dbReference>
<organism evidence="3 4">
    <name type="scientific">Marchantia polymorpha subsp. ruderalis</name>
    <dbReference type="NCBI Taxonomy" id="1480154"/>
    <lineage>
        <taxon>Eukaryota</taxon>
        <taxon>Viridiplantae</taxon>
        <taxon>Streptophyta</taxon>
        <taxon>Embryophyta</taxon>
        <taxon>Marchantiophyta</taxon>
        <taxon>Marchantiopsida</taxon>
        <taxon>Marchantiidae</taxon>
        <taxon>Marchantiales</taxon>
        <taxon>Marchantiaceae</taxon>
        <taxon>Marchantia</taxon>
    </lineage>
</organism>
<feature type="domain" description="NADP-dependent oxidoreductase" evidence="2">
    <location>
        <begin position="75"/>
        <end position="242"/>
    </location>
</feature>
<comment type="caution">
    <text evidence="3">The sequence shown here is derived from an EMBL/GenBank/DDBJ whole genome shotgun (WGS) entry which is preliminary data.</text>
</comment>